<dbReference type="InterPro" id="IPR011010">
    <property type="entry name" value="DNA_brk_join_enz"/>
</dbReference>
<dbReference type="GO" id="GO:0003677">
    <property type="term" value="F:DNA binding"/>
    <property type="evidence" value="ECO:0007669"/>
    <property type="project" value="InterPro"/>
</dbReference>
<dbReference type="SUPFAM" id="SSF56349">
    <property type="entry name" value="DNA breaking-rejoining enzymes"/>
    <property type="match status" value="1"/>
</dbReference>
<dbReference type="GO" id="GO:0006310">
    <property type="term" value="P:DNA recombination"/>
    <property type="evidence" value="ECO:0007669"/>
    <property type="project" value="UniProtKB-KW"/>
</dbReference>
<dbReference type="Pfam" id="PF00589">
    <property type="entry name" value="Phage_integrase"/>
    <property type="match status" value="1"/>
</dbReference>
<keyword evidence="2" id="KW-0233">DNA recombination</keyword>
<sequence length="345" mass="39047">MLSIRTRGKQGIYYIRGSVGLGKKKIIVKEFSTGTSDPDAAAHLMAEHETKLRHQLMFGPAATVAQGRIADAFDSYLTKAKPPCPSDVLRIGKLNGLIGDFSLREPKQAWEHFRRAYLTGHDPAGQDRYRSVFQAAINVYHELHDLPPLRIKAIPFNNERVRFLSKEDRDRLIAAYSPHIQPIITLLAFHGPRIQTALQLPWGVNGVDMKEGSIRLNHTKNAIIRSVPMHPRVMDVLRPIWEKRGQPTTGHVFLNRFGKPYQDTRKAPIPGGNPIKNQHATACKRAGVEDFTVHDWRHHWASHCVMAGIDLITIMNMGGWKSLRMVQRYSSVSVDHMRESINKLS</sequence>
<dbReference type="InterPro" id="IPR050090">
    <property type="entry name" value="Tyrosine_recombinase_XerCD"/>
</dbReference>
<evidence type="ECO:0000313" key="5">
    <source>
        <dbReference type="Proteomes" id="UP000004550"/>
    </source>
</evidence>
<accession>A0A1L5BJL4</accession>
<keyword evidence="1" id="KW-0229">DNA integration</keyword>
<evidence type="ECO:0000256" key="1">
    <source>
        <dbReference type="ARBA" id="ARBA00022908"/>
    </source>
</evidence>
<evidence type="ECO:0000313" key="4">
    <source>
        <dbReference type="EMBL" id="APL93078.1"/>
    </source>
</evidence>
<dbReference type="PANTHER" id="PTHR30349">
    <property type="entry name" value="PHAGE INTEGRASE-RELATED"/>
    <property type="match status" value="1"/>
</dbReference>
<evidence type="ECO:0000259" key="3">
    <source>
        <dbReference type="PROSITE" id="PS51898"/>
    </source>
</evidence>
<dbReference type="RefSeq" id="WP_073507104.1">
    <property type="nucleotide sequence ID" value="NZ_CP013070.1"/>
</dbReference>
<reference evidence="4 5" key="1">
    <citation type="journal article" date="2012" name="J. Bacteriol.">
        <title>Genome sequence of Sphingobium indicum B90A, a hexachlorocyclohexane-degrading bacterium.</title>
        <authorList>
            <person name="Anand S."/>
            <person name="Sangwan N."/>
            <person name="Lata P."/>
            <person name="Kaur J."/>
            <person name="Dua A."/>
            <person name="Singh A.K."/>
            <person name="Verma M."/>
            <person name="Kaur J."/>
            <person name="Khurana J.P."/>
            <person name="Khurana P."/>
            <person name="Mathur S."/>
            <person name="Lal R."/>
        </authorList>
    </citation>
    <scope>NUCLEOTIDE SEQUENCE [LARGE SCALE GENOMIC DNA]</scope>
    <source>
        <strain evidence="5">DSM 16412 / CCM 7286 / MTCC 6364 / B90A</strain>
    </source>
</reference>
<name>A0A1L5BJL4_SPHIB</name>
<feature type="domain" description="Tyr recombinase" evidence="3">
    <location>
        <begin position="159"/>
        <end position="342"/>
    </location>
</feature>
<dbReference type="Proteomes" id="UP000004550">
    <property type="component" value="Chromosome"/>
</dbReference>
<protein>
    <submittedName>
        <fullName evidence="4">Integrase</fullName>
    </submittedName>
</protein>
<evidence type="ECO:0000256" key="2">
    <source>
        <dbReference type="ARBA" id="ARBA00023172"/>
    </source>
</evidence>
<dbReference type="InterPro" id="IPR013762">
    <property type="entry name" value="Integrase-like_cat_sf"/>
</dbReference>
<dbReference type="KEGG" id="sinb:SIDU_00175"/>
<dbReference type="PROSITE" id="PS51898">
    <property type="entry name" value="TYR_RECOMBINASE"/>
    <property type="match status" value="1"/>
</dbReference>
<dbReference type="InterPro" id="IPR002104">
    <property type="entry name" value="Integrase_catalytic"/>
</dbReference>
<dbReference type="EMBL" id="CP013070">
    <property type="protein sequence ID" value="APL93078.1"/>
    <property type="molecule type" value="Genomic_DNA"/>
</dbReference>
<organism evidence="4 5">
    <name type="scientific">Sphingobium indicum (strain DSM 16412 / CCM 7286 / MTCC 6364 / B90A)</name>
    <dbReference type="NCBI Taxonomy" id="861109"/>
    <lineage>
        <taxon>Bacteria</taxon>
        <taxon>Pseudomonadati</taxon>
        <taxon>Pseudomonadota</taxon>
        <taxon>Alphaproteobacteria</taxon>
        <taxon>Sphingomonadales</taxon>
        <taxon>Sphingomonadaceae</taxon>
        <taxon>Sphingobium</taxon>
    </lineage>
</organism>
<dbReference type="Gene3D" id="1.10.443.10">
    <property type="entry name" value="Intergrase catalytic core"/>
    <property type="match status" value="1"/>
</dbReference>
<gene>
    <name evidence="4" type="ORF">SIDU_00175</name>
</gene>
<dbReference type="GO" id="GO:0015074">
    <property type="term" value="P:DNA integration"/>
    <property type="evidence" value="ECO:0007669"/>
    <property type="project" value="UniProtKB-KW"/>
</dbReference>
<dbReference type="AlphaFoldDB" id="A0A1L5BJL4"/>
<dbReference type="PANTHER" id="PTHR30349:SF64">
    <property type="entry name" value="PROPHAGE INTEGRASE INTD-RELATED"/>
    <property type="match status" value="1"/>
</dbReference>
<proteinExistence type="predicted"/>
<dbReference type="CDD" id="cd00796">
    <property type="entry name" value="INT_Rci_Hp1_C"/>
    <property type="match status" value="1"/>
</dbReference>